<evidence type="ECO:0000256" key="1">
    <source>
        <dbReference type="SAM" id="MobiDB-lite"/>
    </source>
</evidence>
<feature type="non-terminal residue" evidence="2">
    <location>
        <position position="1"/>
    </location>
</feature>
<feature type="region of interest" description="Disordered" evidence="1">
    <location>
        <begin position="52"/>
        <end position="87"/>
    </location>
</feature>
<comment type="caution">
    <text evidence="2">The sequence shown here is derived from an EMBL/GenBank/DDBJ whole genome shotgun (WGS) entry which is preliminary data.</text>
</comment>
<keyword evidence="3" id="KW-1185">Reference proteome</keyword>
<name>A0A8H7ZV01_9FUNG</name>
<dbReference type="Proteomes" id="UP000673691">
    <property type="component" value="Unassembled WGS sequence"/>
</dbReference>
<accession>A0A8H7ZV01</accession>
<organism evidence="2 3">
    <name type="scientific">Olpidium bornovanus</name>
    <dbReference type="NCBI Taxonomy" id="278681"/>
    <lineage>
        <taxon>Eukaryota</taxon>
        <taxon>Fungi</taxon>
        <taxon>Fungi incertae sedis</taxon>
        <taxon>Olpidiomycota</taxon>
        <taxon>Olpidiomycotina</taxon>
        <taxon>Olpidiomycetes</taxon>
        <taxon>Olpidiales</taxon>
        <taxon>Olpidiaceae</taxon>
        <taxon>Olpidium</taxon>
    </lineage>
</organism>
<evidence type="ECO:0000313" key="2">
    <source>
        <dbReference type="EMBL" id="KAG5459649.1"/>
    </source>
</evidence>
<protein>
    <submittedName>
        <fullName evidence="2">Uncharacterized protein</fullName>
    </submittedName>
</protein>
<sequence length="87" mass="9445">VVGGVSGKGFLCLFEEGGHQEFYVQGPPSIGGPNNKESGRYIELERWVSKSGEEHRDRAKGFEVERGASRSNGTSMEGDALGRGMRE</sequence>
<evidence type="ECO:0000313" key="3">
    <source>
        <dbReference type="Proteomes" id="UP000673691"/>
    </source>
</evidence>
<gene>
    <name evidence="2" type="ORF">BJ554DRAFT_8401</name>
</gene>
<dbReference type="AlphaFoldDB" id="A0A8H7ZV01"/>
<proteinExistence type="predicted"/>
<reference evidence="2 3" key="1">
    <citation type="journal article" name="Sci. Rep.">
        <title>Genome-scale phylogenetic analyses confirm Olpidium as the closest living zoosporic fungus to the non-flagellated, terrestrial fungi.</title>
        <authorList>
            <person name="Chang Y."/>
            <person name="Rochon D."/>
            <person name="Sekimoto S."/>
            <person name="Wang Y."/>
            <person name="Chovatia M."/>
            <person name="Sandor L."/>
            <person name="Salamov A."/>
            <person name="Grigoriev I.V."/>
            <person name="Stajich J.E."/>
            <person name="Spatafora J.W."/>
        </authorList>
    </citation>
    <scope>NUCLEOTIDE SEQUENCE [LARGE SCALE GENOMIC DNA]</scope>
    <source>
        <strain evidence="2">S191</strain>
    </source>
</reference>
<dbReference type="EMBL" id="JAEFCI010006494">
    <property type="protein sequence ID" value="KAG5459649.1"/>
    <property type="molecule type" value="Genomic_DNA"/>
</dbReference>
<feature type="compositionally biased region" description="Basic and acidic residues" evidence="1">
    <location>
        <begin position="52"/>
        <end position="68"/>
    </location>
</feature>